<evidence type="ECO:0000313" key="3">
    <source>
        <dbReference type="Proteomes" id="UP000235347"/>
    </source>
</evidence>
<dbReference type="Proteomes" id="UP000235347">
    <property type="component" value="Unassembled WGS sequence"/>
</dbReference>
<protein>
    <recommendedName>
        <fullName evidence="1">DNA-binding protein H-NS-like C-terminal domain-containing protein</fullName>
    </recommendedName>
</protein>
<dbReference type="InterPro" id="IPR027444">
    <property type="entry name" value="H-NS_C_dom"/>
</dbReference>
<dbReference type="InterPro" id="IPR037150">
    <property type="entry name" value="H-NS_C_dom_sf"/>
</dbReference>
<dbReference type="Pfam" id="PF00816">
    <property type="entry name" value="Histone_HNS"/>
    <property type="match status" value="1"/>
</dbReference>
<dbReference type="EMBL" id="PNYB01000001">
    <property type="protein sequence ID" value="PMS28237.1"/>
    <property type="molecule type" value="Genomic_DNA"/>
</dbReference>
<dbReference type="Gene3D" id="4.10.430.10">
    <property type="entry name" value="Histone-like protein H-NS, C-terminal domain"/>
    <property type="match status" value="1"/>
</dbReference>
<reference evidence="2 3" key="1">
    <citation type="submission" date="2018-01" db="EMBL/GenBank/DDBJ databases">
        <title>Whole genome analyses suggest that Burkholderia sensu lato contains two further novel genera in the rhizoxinica-symbiotica group Mycetohabitans gen. nov., and Trinickia gen. nov.: implications for the evolution of diazotrophy and nodulation in the Burkholderiaceae.</title>
        <authorList>
            <person name="Estrada-de los Santos P."/>
            <person name="Palmer M."/>
            <person name="Chavez-Ramirez B."/>
            <person name="Beukes C."/>
            <person name="Steenkamp E.T."/>
            <person name="Hirsch A.M."/>
            <person name="Manyaka P."/>
            <person name="Maluk M."/>
            <person name="Lafos M."/>
            <person name="Crook M."/>
            <person name="Gross E."/>
            <person name="Simon M.F."/>
            <person name="Bueno dos Reis Junior F."/>
            <person name="Poole P.S."/>
            <person name="Venter S.N."/>
            <person name="James E.K."/>
        </authorList>
    </citation>
    <scope>NUCLEOTIDE SEQUENCE [LARGE SCALE GENOMIC DNA]</scope>
    <source>
        <strain evidence="2 3">GP25-8</strain>
    </source>
</reference>
<evidence type="ECO:0000313" key="2">
    <source>
        <dbReference type="EMBL" id="PMS28237.1"/>
    </source>
</evidence>
<accession>A0A2N7WFP8</accession>
<dbReference type="SUPFAM" id="SSF81273">
    <property type="entry name" value="H-NS histone-like proteins"/>
    <property type="match status" value="1"/>
</dbReference>
<gene>
    <name evidence="2" type="ORF">C0Z19_00425</name>
</gene>
<comment type="caution">
    <text evidence="2">The sequence shown here is derived from an EMBL/GenBank/DDBJ whole genome shotgun (WGS) entry which is preliminary data.</text>
</comment>
<sequence>MVKGRIPDEEARERLILWIRRRMDEFGITPQAIADSIQQDLENRPVFRDARGNEWNGQGEMPTWLRAAKNAGVSPDFFRIDRAPSPTAEDGEIDPRQLDLFF</sequence>
<dbReference type="GO" id="GO:0003677">
    <property type="term" value="F:DNA binding"/>
    <property type="evidence" value="ECO:0007669"/>
    <property type="project" value="InterPro"/>
</dbReference>
<evidence type="ECO:0000259" key="1">
    <source>
        <dbReference type="Pfam" id="PF00816"/>
    </source>
</evidence>
<proteinExistence type="predicted"/>
<name>A0A2N7WFP8_9BURK</name>
<feature type="domain" description="DNA-binding protein H-NS-like C-terminal" evidence="1">
    <location>
        <begin position="45"/>
        <end position="80"/>
    </location>
</feature>
<organism evidence="2 3">
    <name type="scientific">Trinickia soli</name>
    <dbReference type="NCBI Taxonomy" id="380675"/>
    <lineage>
        <taxon>Bacteria</taxon>
        <taxon>Pseudomonadati</taxon>
        <taxon>Pseudomonadota</taxon>
        <taxon>Betaproteobacteria</taxon>
        <taxon>Burkholderiales</taxon>
        <taxon>Burkholderiaceae</taxon>
        <taxon>Trinickia</taxon>
    </lineage>
</organism>
<keyword evidence="3" id="KW-1185">Reference proteome</keyword>
<dbReference type="AlphaFoldDB" id="A0A2N7WFP8"/>